<dbReference type="PANTHER" id="PTHR10196:SF67">
    <property type="entry name" value="SEDOHEPTULOKINASE"/>
    <property type="match status" value="1"/>
</dbReference>
<dbReference type="GO" id="GO:0005829">
    <property type="term" value="C:cytosol"/>
    <property type="evidence" value="ECO:0007669"/>
    <property type="project" value="TreeGrafter"/>
</dbReference>
<feature type="domain" description="Carbohydrate kinase FGGY N-terminal" evidence="4">
    <location>
        <begin position="3"/>
        <end position="223"/>
    </location>
</feature>
<dbReference type="Pfam" id="PF00370">
    <property type="entry name" value="FGGY_N"/>
    <property type="match status" value="1"/>
</dbReference>
<dbReference type="GO" id="GO:0006071">
    <property type="term" value="P:glycerol metabolic process"/>
    <property type="evidence" value="ECO:0007669"/>
    <property type="project" value="TreeGrafter"/>
</dbReference>
<reference evidence="5" key="1">
    <citation type="submission" date="2020-08" db="EMBL/GenBank/DDBJ databases">
        <title>Genome public.</title>
        <authorList>
            <person name="Liu C."/>
            <person name="Sun Q."/>
        </authorList>
    </citation>
    <scope>NUCLEOTIDE SEQUENCE</scope>
    <source>
        <strain evidence="5">H8</strain>
    </source>
</reference>
<dbReference type="GO" id="GO:0050277">
    <property type="term" value="F:sedoheptulokinase activity"/>
    <property type="evidence" value="ECO:0007669"/>
    <property type="project" value="TreeGrafter"/>
</dbReference>
<evidence type="ECO:0000256" key="2">
    <source>
        <dbReference type="ARBA" id="ARBA00022679"/>
    </source>
</evidence>
<keyword evidence="2" id="KW-0808">Transferase</keyword>
<evidence type="ECO:0000259" key="4">
    <source>
        <dbReference type="Pfam" id="PF00370"/>
    </source>
</evidence>
<evidence type="ECO:0000256" key="3">
    <source>
        <dbReference type="ARBA" id="ARBA00022777"/>
    </source>
</evidence>
<dbReference type="RefSeq" id="WP_249311678.1">
    <property type="nucleotide sequence ID" value="NZ_JACRSU010000002.1"/>
</dbReference>
<gene>
    <name evidence="5" type="ORF">H8698_05840</name>
</gene>
<keyword evidence="6" id="KW-1185">Reference proteome</keyword>
<dbReference type="EMBL" id="JACRSU010000002">
    <property type="protein sequence ID" value="MBC8540495.1"/>
    <property type="molecule type" value="Genomic_DNA"/>
</dbReference>
<keyword evidence="3" id="KW-0418">Kinase</keyword>
<organism evidence="5 6">
    <name type="scientific">Congzhengia minquanensis</name>
    <dbReference type="NCBI Taxonomy" id="2763657"/>
    <lineage>
        <taxon>Bacteria</taxon>
        <taxon>Bacillati</taxon>
        <taxon>Bacillota</taxon>
        <taxon>Clostridia</taxon>
        <taxon>Eubacteriales</taxon>
        <taxon>Oscillospiraceae</taxon>
        <taxon>Congzhengia</taxon>
    </lineage>
</organism>
<evidence type="ECO:0000256" key="1">
    <source>
        <dbReference type="ARBA" id="ARBA00009156"/>
    </source>
</evidence>
<evidence type="ECO:0000313" key="6">
    <source>
        <dbReference type="Proteomes" id="UP000611762"/>
    </source>
</evidence>
<evidence type="ECO:0000313" key="5">
    <source>
        <dbReference type="EMBL" id="MBC8540495.1"/>
    </source>
</evidence>
<dbReference type="InterPro" id="IPR018484">
    <property type="entry name" value="FGGY_N"/>
</dbReference>
<dbReference type="Proteomes" id="UP000611762">
    <property type="component" value="Unassembled WGS sequence"/>
</dbReference>
<comment type="similarity">
    <text evidence="1">Belongs to the FGGY kinase family.</text>
</comment>
<dbReference type="Gene3D" id="3.30.420.40">
    <property type="match status" value="2"/>
</dbReference>
<dbReference type="SUPFAM" id="SSF53067">
    <property type="entry name" value="Actin-like ATPase domain"/>
    <property type="match status" value="2"/>
</dbReference>
<sequence length="431" mass="47118">MKAIGLDIGTTSICGILADIHSGAVEKSITLPNDSGLSSPNAWEKIQSPQRILETVHIILSKLMCDGVVSIGVTGQMHGILYVDAEGSAVSPLYTWQDGRGDLAFQNTTYARFLNSATGYGLVTDFYNEKNGLIPETAEKFCTIHDFVVMKLCGNKAPAVHVSDAASFGLYDLKNNAFTIENDRIPEVVHGVQTAGYYKNIPVTVAIGDNQASFIGSVKDQNAVLVNVGTGSQISVLSDEIYSVRGLETRPLYDDKYILVGSALCGGRSFAALECFFREVVFLATKEKCASLYGPMLDAIDNLKETGLIFDNRFCGTREEPDLRGSIRNISLENFTPENFIFGSLYAISDELFQMYQKTGKTCGALVGSGNGIRKNKKLRQMFEAAFSCKMNIPNQQEEASFGAMLFSLAGSKLYESIEEAQKIIQYEETR</sequence>
<dbReference type="CDD" id="cd07777">
    <property type="entry name" value="ASKHA_NBD_FGGY_SHK"/>
    <property type="match status" value="1"/>
</dbReference>
<comment type="caution">
    <text evidence="5">The sequence shown here is derived from an EMBL/GenBank/DDBJ whole genome shotgun (WGS) entry which is preliminary data.</text>
</comment>
<accession>A0A926DNQ3</accession>
<name>A0A926DNQ3_9FIRM</name>
<protein>
    <recommendedName>
        <fullName evidence="4">Carbohydrate kinase FGGY N-terminal domain-containing protein</fullName>
    </recommendedName>
</protein>
<dbReference type="AlphaFoldDB" id="A0A926DNQ3"/>
<dbReference type="InterPro" id="IPR043129">
    <property type="entry name" value="ATPase_NBD"/>
</dbReference>
<proteinExistence type="inferred from homology"/>
<dbReference type="PANTHER" id="PTHR10196">
    <property type="entry name" value="SUGAR KINASE"/>
    <property type="match status" value="1"/>
</dbReference>